<comment type="caution">
    <text evidence="2">The sequence shown here is derived from an EMBL/GenBank/DDBJ whole genome shotgun (WGS) entry which is preliminary data.</text>
</comment>
<dbReference type="NCBIfam" id="NF040563">
    <property type="entry name" value="guided_IscB"/>
    <property type="match status" value="1"/>
</dbReference>
<dbReference type="InterPro" id="IPR003615">
    <property type="entry name" value="HNH_nuc"/>
</dbReference>
<feature type="domain" description="HNH nuclease" evidence="1">
    <location>
        <begin position="198"/>
        <end position="249"/>
    </location>
</feature>
<gene>
    <name evidence="2" type="ORF">X929_00960</name>
</gene>
<dbReference type="InterPro" id="IPR025938">
    <property type="entry name" value="RRXRR_dom"/>
</dbReference>
<evidence type="ECO:0000259" key="1">
    <source>
        <dbReference type="SMART" id="SM00507"/>
    </source>
</evidence>
<dbReference type="GO" id="GO:0004519">
    <property type="term" value="F:endonuclease activity"/>
    <property type="evidence" value="ECO:0007669"/>
    <property type="project" value="InterPro"/>
</dbReference>
<name>A0A2K1P5B6_9BACT</name>
<dbReference type="AlphaFoldDB" id="A0A2K1P5B6"/>
<dbReference type="InterPro" id="IPR002711">
    <property type="entry name" value="HNH"/>
</dbReference>
<reference evidence="2 3" key="1">
    <citation type="submission" date="2013-12" db="EMBL/GenBank/DDBJ databases">
        <title>Comparative genomics of Petrotoga isolates.</title>
        <authorList>
            <person name="Nesbo C.L."/>
            <person name="Charchuk R."/>
            <person name="Chow K."/>
        </authorList>
    </citation>
    <scope>NUCLEOTIDE SEQUENCE [LARGE SCALE GENOMIC DNA]</scope>
    <source>
        <strain evidence="2 3">DSM 13574</strain>
    </source>
</reference>
<dbReference type="SMART" id="SM00507">
    <property type="entry name" value="HNHc"/>
    <property type="match status" value="1"/>
</dbReference>
<dbReference type="Gene3D" id="1.10.30.50">
    <property type="match status" value="1"/>
</dbReference>
<dbReference type="InterPro" id="IPR047693">
    <property type="entry name" value="RNA-guided_IscB-like"/>
</dbReference>
<accession>A0A2K1P5B6</accession>
<dbReference type="OrthoDB" id="161705at2"/>
<evidence type="ECO:0000313" key="3">
    <source>
        <dbReference type="Proteomes" id="UP000236434"/>
    </source>
</evidence>
<dbReference type="GO" id="GO:0008270">
    <property type="term" value="F:zinc ion binding"/>
    <property type="evidence" value="ECO:0007669"/>
    <property type="project" value="InterPro"/>
</dbReference>
<protein>
    <submittedName>
        <fullName evidence="2">Paclitaxel/taxanoid biosynthesis susceptibility protein TS1</fullName>
    </submittedName>
</protein>
<proteinExistence type="predicted"/>
<dbReference type="Proteomes" id="UP000236434">
    <property type="component" value="Unassembled WGS sequence"/>
</dbReference>
<organism evidence="2 3">
    <name type="scientific">Petrotoga olearia DSM 13574</name>
    <dbReference type="NCBI Taxonomy" id="1122955"/>
    <lineage>
        <taxon>Bacteria</taxon>
        <taxon>Thermotogati</taxon>
        <taxon>Thermotogota</taxon>
        <taxon>Thermotogae</taxon>
        <taxon>Petrotogales</taxon>
        <taxon>Petrotogaceae</taxon>
        <taxon>Petrotoga</taxon>
    </lineage>
</organism>
<dbReference type="Pfam" id="PF01844">
    <property type="entry name" value="HNH"/>
    <property type="match status" value="1"/>
</dbReference>
<sequence>MVYVLSKDGAPLMPTKRHGKVKHMLKDGKAKVVRNKPFTIQLTYDTPHYTQPITLGIDSGYKYIGFSAVTEKGNTPNGVKEEVLSGEVNLRSNVSELLKERSMYRRIRRNKLRYRKSKFDNRVSSRKETPRKGFKESWLAPSIKHKLDTHIRFIEFIKKILPITNIVIEVAKFDTQKIKNPEIKGKEYQQGEQQNFYNLREYILYRDNYTCQLCGKSNVPLEVHHIGFWKGDRTNRPSNLITLCTKCHDPKNHLKGGKLYGMKPVQKPLKEATFMSTVRWKLVNILDCKYTYGYITKSKRIKLNLDKTHYNDAYCIAGGTSQRRIEPIYFEQIRRNNRSLEKFYDAKYIDTRDGSIKKGQELFNGRRTRNKNYNTENLRKFRGQKISKGRRSIRTQRYFYQPKDLVIYEGKKYTVKGIHCCGKRIILAELSKSFKIETVEPYMFRKGLCIT</sequence>
<dbReference type="EMBL" id="AZRL01000003">
    <property type="protein sequence ID" value="PNR97971.1"/>
    <property type="molecule type" value="Genomic_DNA"/>
</dbReference>
<evidence type="ECO:0000313" key="2">
    <source>
        <dbReference type="EMBL" id="PNR97971.1"/>
    </source>
</evidence>
<dbReference type="Pfam" id="PF14239">
    <property type="entry name" value="RRXRR"/>
    <property type="match status" value="1"/>
</dbReference>
<dbReference type="RefSeq" id="WP_103066196.1">
    <property type="nucleotide sequence ID" value="NZ_AZRL01000003.1"/>
</dbReference>
<dbReference type="GO" id="GO:0003676">
    <property type="term" value="F:nucleic acid binding"/>
    <property type="evidence" value="ECO:0007669"/>
    <property type="project" value="InterPro"/>
</dbReference>
<dbReference type="CDD" id="cd00085">
    <property type="entry name" value="HNHc"/>
    <property type="match status" value="1"/>
</dbReference>